<dbReference type="PANTHER" id="PTHR32060">
    <property type="entry name" value="TAIL-SPECIFIC PROTEASE"/>
    <property type="match status" value="1"/>
</dbReference>
<dbReference type="PANTHER" id="PTHR32060:SF30">
    <property type="entry name" value="CARBOXY-TERMINAL PROCESSING PROTEASE CTPA"/>
    <property type="match status" value="1"/>
</dbReference>
<dbReference type="GO" id="GO:0006508">
    <property type="term" value="P:proteolysis"/>
    <property type="evidence" value="ECO:0007669"/>
    <property type="project" value="UniProtKB-KW"/>
</dbReference>
<dbReference type="CDD" id="cd06782">
    <property type="entry name" value="cpPDZ_CPP-like"/>
    <property type="match status" value="1"/>
</dbReference>
<dbReference type="Gene3D" id="3.90.226.10">
    <property type="entry name" value="2-enoyl-CoA Hydratase, Chain A, domain 1"/>
    <property type="match status" value="1"/>
</dbReference>
<reference evidence="7 8" key="1">
    <citation type="submission" date="2019-04" db="EMBL/GenBank/DDBJ databases">
        <title>Isachenkonia alkalipeptolytica gen. nov. sp. nov. a new anaerobic, alkiliphilic organothrophic bacterium capable to reduce synthesized ferrihydrite isolated from a soda lake.</title>
        <authorList>
            <person name="Toshchakov S.V."/>
            <person name="Zavarzina D.G."/>
            <person name="Zhilina T.N."/>
            <person name="Kostrikina N.A."/>
            <person name="Kublanov I.V."/>
        </authorList>
    </citation>
    <scope>NUCLEOTIDE SEQUENCE [LARGE SCALE GENOMIC DNA]</scope>
    <source>
        <strain evidence="7 8">Z-1701</strain>
    </source>
</reference>
<dbReference type="SUPFAM" id="SSF50156">
    <property type="entry name" value="PDZ domain-like"/>
    <property type="match status" value="1"/>
</dbReference>
<evidence type="ECO:0000256" key="5">
    <source>
        <dbReference type="RuleBase" id="RU004404"/>
    </source>
</evidence>
<dbReference type="GO" id="GO:0007165">
    <property type="term" value="P:signal transduction"/>
    <property type="evidence" value="ECO:0007669"/>
    <property type="project" value="TreeGrafter"/>
</dbReference>
<proteinExistence type="inferred from homology"/>
<dbReference type="NCBIfam" id="TIGR00225">
    <property type="entry name" value="prc"/>
    <property type="match status" value="1"/>
</dbReference>
<sequence length="407" mass="45227">MISKKKALIGAVVLVLLTTIVNMTLGNYIALQVGENYLISDDHMEHYQELEEDFSKLTYMRDFLLENYYEDLDESTLMEGAVRGMFEATGDPYTTYMSSDEYEDFMTETEGSFGGIGIIVTPGEDGYVTVVSPIESTPGYRAGIQTGDRIIEVDGEEVQGPNLNKAVDLMRGEPGTEVDVAIRREGERELIELTIERETIKIETVQYEMLEEDIGYIRITNFNQQTAGDFNEALDALVEDNMEALVLDLRNNPGGLLSQTIEIADMILDEQVIVYTEDREGNQQQETASSDHVDVPLTVLVNKGSASASEILAGAVQDGNRGTVIGETTFGKALVQGIRSYEEDGSGFRYTVSQYFTPEGNYIQDEGIEPDIIVEMEQTVSVDLIEEGEDKQLEKAIEVLKEELGLE</sequence>
<dbReference type="InterPro" id="IPR041489">
    <property type="entry name" value="PDZ_6"/>
</dbReference>
<protein>
    <submittedName>
        <fullName evidence="7">S41 family peptidase</fullName>
    </submittedName>
</protein>
<comment type="caution">
    <text evidence="7">The sequence shown here is derived from an EMBL/GenBank/DDBJ whole genome shotgun (WGS) entry which is preliminary data.</text>
</comment>
<name>A0AA43XIC0_9CLOT</name>
<dbReference type="SMART" id="SM00245">
    <property type="entry name" value="TSPc"/>
    <property type="match status" value="1"/>
</dbReference>
<gene>
    <name evidence="7" type="ORF">ISALK_02420</name>
</gene>
<dbReference type="InterPro" id="IPR036034">
    <property type="entry name" value="PDZ_sf"/>
</dbReference>
<dbReference type="CDD" id="cd07560">
    <property type="entry name" value="Peptidase_S41_CPP"/>
    <property type="match status" value="1"/>
</dbReference>
<dbReference type="SMART" id="SM00228">
    <property type="entry name" value="PDZ"/>
    <property type="match status" value="1"/>
</dbReference>
<dbReference type="Proteomes" id="UP000449710">
    <property type="component" value="Unassembled WGS sequence"/>
</dbReference>
<dbReference type="InterPro" id="IPR005151">
    <property type="entry name" value="Tail-specific_protease"/>
</dbReference>
<evidence type="ECO:0000256" key="1">
    <source>
        <dbReference type="ARBA" id="ARBA00009179"/>
    </source>
</evidence>
<dbReference type="InterPro" id="IPR055210">
    <property type="entry name" value="CtpA/B_N"/>
</dbReference>
<dbReference type="Gene3D" id="2.30.42.10">
    <property type="match status" value="1"/>
</dbReference>
<comment type="similarity">
    <text evidence="1 5">Belongs to the peptidase S41A family.</text>
</comment>
<evidence type="ECO:0000313" key="8">
    <source>
        <dbReference type="Proteomes" id="UP000449710"/>
    </source>
</evidence>
<accession>A0AA43XIC0</accession>
<evidence type="ECO:0000256" key="4">
    <source>
        <dbReference type="ARBA" id="ARBA00022825"/>
    </source>
</evidence>
<evidence type="ECO:0000256" key="2">
    <source>
        <dbReference type="ARBA" id="ARBA00022670"/>
    </source>
</evidence>
<dbReference type="Pfam" id="PF03572">
    <property type="entry name" value="Peptidase_S41"/>
    <property type="match status" value="1"/>
</dbReference>
<dbReference type="Pfam" id="PF17820">
    <property type="entry name" value="PDZ_6"/>
    <property type="match status" value="1"/>
</dbReference>
<evidence type="ECO:0000313" key="7">
    <source>
        <dbReference type="EMBL" id="NBG87348.1"/>
    </source>
</evidence>
<dbReference type="InterPro" id="IPR004447">
    <property type="entry name" value="Peptidase_S41A"/>
</dbReference>
<keyword evidence="3 5" id="KW-0378">Hydrolase</keyword>
<organism evidence="7 8">
    <name type="scientific">Isachenkonia alkalipeptolytica</name>
    <dbReference type="NCBI Taxonomy" id="2565777"/>
    <lineage>
        <taxon>Bacteria</taxon>
        <taxon>Bacillati</taxon>
        <taxon>Bacillota</taxon>
        <taxon>Clostridia</taxon>
        <taxon>Eubacteriales</taxon>
        <taxon>Clostridiaceae</taxon>
        <taxon>Isachenkonia</taxon>
    </lineage>
</organism>
<dbReference type="Pfam" id="PF22694">
    <property type="entry name" value="CtpB_N-like"/>
    <property type="match status" value="1"/>
</dbReference>
<dbReference type="GO" id="GO:0008236">
    <property type="term" value="F:serine-type peptidase activity"/>
    <property type="evidence" value="ECO:0007669"/>
    <property type="project" value="UniProtKB-KW"/>
</dbReference>
<feature type="domain" description="PDZ" evidence="6">
    <location>
        <begin position="105"/>
        <end position="185"/>
    </location>
</feature>
<dbReference type="AlphaFoldDB" id="A0AA43XIC0"/>
<evidence type="ECO:0000259" key="6">
    <source>
        <dbReference type="PROSITE" id="PS50106"/>
    </source>
</evidence>
<dbReference type="EMBL" id="SUMG01000002">
    <property type="protein sequence ID" value="NBG87348.1"/>
    <property type="molecule type" value="Genomic_DNA"/>
</dbReference>
<dbReference type="Gene3D" id="3.30.750.44">
    <property type="match status" value="1"/>
</dbReference>
<keyword evidence="4 5" id="KW-0720">Serine protease</keyword>
<evidence type="ECO:0000256" key="3">
    <source>
        <dbReference type="ARBA" id="ARBA00022801"/>
    </source>
</evidence>
<dbReference type="InterPro" id="IPR001478">
    <property type="entry name" value="PDZ"/>
</dbReference>
<keyword evidence="2 5" id="KW-0645">Protease</keyword>
<dbReference type="SUPFAM" id="SSF52096">
    <property type="entry name" value="ClpP/crotonase"/>
    <property type="match status" value="1"/>
</dbReference>
<dbReference type="InterPro" id="IPR029045">
    <property type="entry name" value="ClpP/crotonase-like_dom_sf"/>
</dbReference>
<dbReference type="GO" id="GO:0030288">
    <property type="term" value="C:outer membrane-bounded periplasmic space"/>
    <property type="evidence" value="ECO:0007669"/>
    <property type="project" value="TreeGrafter"/>
</dbReference>
<dbReference type="FunFam" id="2.30.42.10:FF:000063">
    <property type="entry name" value="Peptidase, S41 family"/>
    <property type="match status" value="1"/>
</dbReference>
<dbReference type="RefSeq" id="WP_160718668.1">
    <property type="nucleotide sequence ID" value="NZ_SUMG01000002.1"/>
</dbReference>
<dbReference type="GO" id="GO:0004175">
    <property type="term" value="F:endopeptidase activity"/>
    <property type="evidence" value="ECO:0007669"/>
    <property type="project" value="TreeGrafter"/>
</dbReference>
<dbReference type="PROSITE" id="PS50106">
    <property type="entry name" value="PDZ"/>
    <property type="match status" value="1"/>
</dbReference>
<keyword evidence="8" id="KW-1185">Reference proteome</keyword>